<feature type="domain" description="PAS" evidence="1">
    <location>
        <begin position="235"/>
        <end position="292"/>
    </location>
</feature>
<sequence length="681" mass="78218">MEERDIFFNESHDLICIASMDGYFKQVNPQFEKTLGFTREELLSRPLIDFIHPDDHEATFVEIDKQIKGLTTKNFENRYFCKDGSIKILSWMAVPVMEDARIYAVARDVTEHKAMELELRLQGEIITNMAEGVILVNAVDNRIVYANPKMRQMFDCEDMECTDICLSTLIAPSHITVHEIGESLQNGGVWKGELLCTKKTGVHFWIYATISTFEHNKYGTVWIAIFKDVTERKQAAADLDKFFNLSLDMLCIADVDGYFRRINPMFEKTLGFTAEELMSRPFIEFVHPDDRQKTLNEMVKLSQGLNVINFENRYICKDGTYKDLVWISSPEAGFYYATARDITEKKKIEEEIRIERDKLISIMETIDDGIYITGQNCELQYINPVVEREFGAVTGRLCYEYFYNKSEPCPWCRKEEVFSGKTIYWEWHYPANNKTYHRYDTPIKNRDGSVSKFALFHDITELKKSEMLITASLKEKEMLVGEIHHRVKNNLAIISSLLRMQSYSIKDINSLRIFKETENRIKSISSVHEMLYRTNDMTSVDFREYIDKLIKTIYSTYRGNLSGIKLITDVSDVSLGIDLAIPCGLLINELLTNAAKYAFPAGGDGEIHIGLHCASNGIIELTVKDDGVGIPETLDIWNTETLGCQLITGITKTQLRGELELKRDNGTEIIVRFKARGHTSG</sequence>
<dbReference type="NCBIfam" id="TIGR00229">
    <property type="entry name" value="sensory_box"/>
    <property type="match status" value="3"/>
</dbReference>
<evidence type="ECO:0000259" key="1">
    <source>
        <dbReference type="PROSITE" id="PS50112"/>
    </source>
</evidence>
<organism evidence="2 3">
    <name type="scientific">Candidatus Magnetominusculus xianensis</name>
    <dbReference type="NCBI Taxonomy" id="1748249"/>
    <lineage>
        <taxon>Bacteria</taxon>
        <taxon>Pseudomonadati</taxon>
        <taxon>Nitrospirota</taxon>
        <taxon>Nitrospiria</taxon>
        <taxon>Nitrospirales</taxon>
        <taxon>Nitrospiraceae</taxon>
        <taxon>Candidatus Magnetominusculus</taxon>
    </lineage>
</organism>
<dbReference type="Gene3D" id="3.30.450.20">
    <property type="entry name" value="PAS domain"/>
    <property type="match status" value="4"/>
</dbReference>
<dbReference type="Pfam" id="PF07568">
    <property type="entry name" value="HisKA_2"/>
    <property type="match status" value="1"/>
</dbReference>
<dbReference type="Pfam" id="PF13426">
    <property type="entry name" value="PAS_9"/>
    <property type="match status" value="2"/>
</dbReference>
<dbReference type="Proteomes" id="UP000060487">
    <property type="component" value="Unassembled WGS sequence"/>
</dbReference>
<dbReference type="Pfam" id="PF08447">
    <property type="entry name" value="PAS_3"/>
    <property type="match status" value="2"/>
</dbReference>
<dbReference type="InterPro" id="IPR000014">
    <property type="entry name" value="PAS"/>
</dbReference>
<dbReference type="RefSeq" id="WP_085053846.1">
    <property type="nucleotide sequence ID" value="NZ_LNQR01000130.1"/>
</dbReference>
<evidence type="ECO:0000313" key="3">
    <source>
        <dbReference type="Proteomes" id="UP000060487"/>
    </source>
</evidence>
<feature type="domain" description="PAS" evidence="1">
    <location>
        <begin position="1"/>
        <end position="70"/>
    </location>
</feature>
<dbReference type="SMART" id="SM00091">
    <property type="entry name" value="PAS"/>
    <property type="match status" value="4"/>
</dbReference>
<dbReference type="Pfam" id="PF02518">
    <property type="entry name" value="HATPase_c"/>
    <property type="match status" value="1"/>
</dbReference>
<dbReference type="PANTHER" id="PTHR43065">
    <property type="entry name" value="SENSOR HISTIDINE KINASE"/>
    <property type="match status" value="1"/>
</dbReference>
<dbReference type="SMART" id="SM00086">
    <property type="entry name" value="PAC"/>
    <property type="match status" value="3"/>
</dbReference>
<keyword evidence="2" id="KW-0808">Transferase</keyword>
<dbReference type="EC" id="2.7.13.3" evidence="2"/>
<protein>
    <submittedName>
        <fullName evidence="2">Signal transduction histidine kinase</fullName>
        <ecNumber evidence="2">2.7.13.3</ecNumber>
    </submittedName>
</protein>
<gene>
    <name evidence="2" type="ORF">ASN18_3245</name>
</gene>
<evidence type="ECO:0000313" key="2">
    <source>
        <dbReference type="EMBL" id="KWT75277.1"/>
    </source>
</evidence>
<comment type="caution">
    <text evidence="2">The sequence shown here is derived from an EMBL/GenBank/DDBJ whole genome shotgun (WGS) entry which is preliminary data.</text>
</comment>
<dbReference type="InterPro" id="IPR001610">
    <property type="entry name" value="PAC"/>
</dbReference>
<dbReference type="SUPFAM" id="SSF55874">
    <property type="entry name" value="ATPase domain of HSP90 chaperone/DNA topoisomerase II/histidine kinase"/>
    <property type="match status" value="1"/>
</dbReference>
<dbReference type="InterPro" id="IPR013655">
    <property type="entry name" value="PAS_fold_3"/>
</dbReference>
<dbReference type="CDD" id="cd00130">
    <property type="entry name" value="PAS"/>
    <property type="match status" value="3"/>
</dbReference>
<dbReference type="GO" id="GO:0004673">
    <property type="term" value="F:protein histidine kinase activity"/>
    <property type="evidence" value="ECO:0007669"/>
    <property type="project" value="UniProtKB-EC"/>
</dbReference>
<dbReference type="InterPro" id="IPR011495">
    <property type="entry name" value="Sig_transdc_His_kin_sub2_dim/P"/>
</dbReference>
<reference evidence="2 3" key="1">
    <citation type="submission" date="2015-11" db="EMBL/GenBank/DDBJ databases">
        <authorList>
            <person name="Lin W."/>
        </authorList>
    </citation>
    <scope>NUCLEOTIDE SEQUENCE [LARGE SCALE GENOMIC DNA]</scope>
    <source>
        <strain evidence="2 3">HCH-1</strain>
    </source>
</reference>
<dbReference type="InterPro" id="IPR035965">
    <property type="entry name" value="PAS-like_dom_sf"/>
</dbReference>
<name>A0ABR5SAZ1_9BACT</name>
<dbReference type="InterPro" id="IPR003594">
    <property type="entry name" value="HATPase_dom"/>
</dbReference>
<dbReference type="SUPFAM" id="SSF55785">
    <property type="entry name" value="PYP-like sensor domain (PAS domain)"/>
    <property type="match status" value="4"/>
</dbReference>
<dbReference type="PROSITE" id="PS50112">
    <property type="entry name" value="PAS"/>
    <property type="match status" value="2"/>
</dbReference>
<keyword evidence="3" id="KW-1185">Reference proteome</keyword>
<dbReference type="PANTHER" id="PTHR43065:SF23">
    <property type="entry name" value="SENSOR HISTIDINE KINASE PDTAS"/>
    <property type="match status" value="1"/>
</dbReference>
<dbReference type="InterPro" id="IPR036890">
    <property type="entry name" value="HATPase_C_sf"/>
</dbReference>
<keyword evidence="2" id="KW-0418">Kinase</keyword>
<proteinExistence type="predicted"/>
<dbReference type="Gene3D" id="3.30.565.10">
    <property type="entry name" value="Histidine kinase-like ATPase, C-terminal domain"/>
    <property type="match status" value="1"/>
</dbReference>
<accession>A0ABR5SAZ1</accession>
<dbReference type="EMBL" id="LNQR01000130">
    <property type="protein sequence ID" value="KWT75277.1"/>
    <property type="molecule type" value="Genomic_DNA"/>
</dbReference>